<name>A0A3N2S7P8_9ENTR</name>
<organism evidence="1 2">
    <name type="scientific">Kluyvera ascorbata</name>
    <dbReference type="NCBI Taxonomy" id="51288"/>
    <lineage>
        <taxon>Bacteria</taxon>
        <taxon>Pseudomonadati</taxon>
        <taxon>Pseudomonadota</taxon>
        <taxon>Gammaproteobacteria</taxon>
        <taxon>Enterobacterales</taxon>
        <taxon>Enterobacteriaceae</taxon>
        <taxon>Kluyvera</taxon>
    </lineage>
</organism>
<proteinExistence type="predicted"/>
<sequence length="259" mass="29327">MAFRCWQMGLHIQQDNVFIVALQRTRSGWGLRRWWQLPLPSSAQHDDAALLAVLKPWRRELPWQHEVRVAFPAHRTLQKNLPMASMTLRDAEQTQWIASAMSQQLEMNAESLCFDYHLAESAARWNVTAAQQVDVARLHQMATALRLQVTSITPDACALQVLVAQSEVQDAVLVWPDHQQWLWASREGWGHCTFHDAPSLTQLADWLGINPQRLVRCSSLAAEERCFDPWSAVVQKHPPLPANGDDFSVALALAMGASR</sequence>
<dbReference type="InterPro" id="IPR043129">
    <property type="entry name" value="ATPase_NBD"/>
</dbReference>
<evidence type="ECO:0000313" key="1">
    <source>
        <dbReference type="EMBL" id="ROU15742.1"/>
    </source>
</evidence>
<reference evidence="1 2" key="1">
    <citation type="submission" date="2018-10" db="EMBL/GenBank/DDBJ databases">
        <title>Horizontal transference of carbapenem resistance between Klebsiella pneumoniae and Kluyvera ascorbata during abdominal infection: a case report.</title>
        <authorList>
            <person name="Raro O.H.F."/>
            <person name="Lima-Morales D."/>
            <person name="Barth A.L."/>
            <person name="Paim T.G.S."/>
            <person name="Mott M.P."/>
            <person name="Riche C.V.W."/>
            <person name="Teixeira U.F."/>
            <person name="Waechter F."/>
            <person name="Dias C.A.G."/>
        </authorList>
    </citation>
    <scope>NUCLEOTIDE SEQUENCE [LARGE SCALE GENOMIC DNA]</scope>
    <source>
        <strain evidence="1 2">OT2</strain>
    </source>
</reference>
<dbReference type="SUPFAM" id="SSF53067">
    <property type="entry name" value="Actin-like ATPase domain"/>
    <property type="match status" value="1"/>
</dbReference>
<accession>A0A3N2S7P8</accession>
<dbReference type="RefSeq" id="WP_123650862.1">
    <property type="nucleotide sequence ID" value="NZ_RHFN01000006.1"/>
</dbReference>
<protein>
    <submittedName>
        <fullName evidence="1">Pilus assembly protein</fullName>
    </submittedName>
</protein>
<comment type="caution">
    <text evidence="1">The sequence shown here is derived from an EMBL/GenBank/DDBJ whole genome shotgun (WGS) entry which is preliminary data.</text>
</comment>
<dbReference type="EMBL" id="RHFN01000006">
    <property type="protein sequence ID" value="ROU15742.1"/>
    <property type="molecule type" value="Genomic_DNA"/>
</dbReference>
<dbReference type="AlphaFoldDB" id="A0A3N2S7P8"/>
<dbReference type="Proteomes" id="UP000268051">
    <property type="component" value="Unassembled WGS sequence"/>
</dbReference>
<dbReference type="OrthoDB" id="6447548at2"/>
<gene>
    <name evidence="1" type="ORF">EB837_07795</name>
</gene>
<evidence type="ECO:0000313" key="2">
    <source>
        <dbReference type="Proteomes" id="UP000268051"/>
    </source>
</evidence>